<protein>
    <submittedName>
        <fullName evidence="2">Type I addiction module toxin, SymE family</fullName>
    </submittedName>
</protein>
<dbReference type="EMBL" id="JAABOO010000004">
    <property type="protein sequence ID" value="NER15118.1"/>
    <property type="molecule type" value="Genomic_DNA"/>
</dbReference>
<sequence>MSTFRKLKIYSKFRIRSWDTISVPEIRLQGKWLAALGFTEGKEIKVVQKKNKLVITVLKEKTDSGTNKN</sequence>
<dbReference type="GO" id="GO:0016070">
    <property type="term" value="P:RNA metabolic process"/>
    <property type="evidence" value="ECO:0007669"/>
    <property type="project" value="InterPro"/>
</dbReference>
<dbReference type="RefSeq" id="WP_163608416.1">
    <property type="nucleotide sequence ID" value="NZ_JAABOO010000004.1"/>
</dbReference>
<dbReference type="Proteomes" id="UP000468581">
    <property type="component" value="Unassembled WGS sequence"/>
</dbReference>
<reference evidence="2 3" key="1">
    <citation type="submission" date="2020-01" db="EMBL/GenBank/DDBJ databases">
        <title>Leptobacterium flavescens.</title>
        <authorList>
            <person name="Wang G."/>
        </authorList>
    </citation>
    <scope>NUCLEOTIDE SEQUENCE [LARGE SCALE GENOMIC DNA]</scope>
    <source>
        <strain evidence="2 3">KCTC 22160</strain>
    </source>
</reference>
<gene>
    <name evidence="2" type="ORF">GWK08_16810</name>
</gene>
<organism evidence="2 3">
    <name type="scientific">Leptobacterium flavescens</name>
    <dbReference type="NCBI Taxonomy" id="472055"/>
    <lineage>
        <taxon>Bacteria</taxon>
        <taxon>Pseudomonadati</taxon>
        <taxon>Bacteroidota</taxon>
        <taxon>Flavobacteriia</taxon>
        <taxon>Flavobacteriales</taxon>
        <taxon>Flavobacteriaceae</taxon>
        <taxon>Leptobacterium</taxon>
    </lineage>
</organism>
<evidence type="ECO:0000313" key="2">
    <source>
        <dbReference type="EMBL" id="NER15118.1"/>
    </source>
</evidence>
<evidence type="ECO:0000259" key="1">
    <source>
        <dbReference type="Pfam" id="PF08845"/>
    </source>
</evidence>
<keyword evidence="3" id="KW-1185">Reference proteome</keyword>
<accession>A0A6P0UT07</accession>
<evidence type="ECO:0000313" key="3">
    <source>
        <dbReference type="Proteomes" id="UP000468581"/>
    </source>
</evidence>
<dbReference type="GO" id="GO:0016788">
    <property type="term" value="F:hydrolase activity, acting on ester bonds"/>
    <property type="evidence" value="ECO:0007669"/>
    <property type="project" value="InterPro"/>
</dbReference>
<dbReference type="Pfam" id="PF08845">
    <property type="entry name" value="SymE_toxin"/>
    <property type="match status" value="1"/>
</dbReference>
<proteinExistence type="predicted"/>
<dbReference type="GO" id="GO:0005737">
    <property type="term" value="C:cytoplasm"/>
    <property type="evidence" value="ECO:0007669"/>
    <property type="project" value="InterPro"/>
</dbReference>
<dbReference type="InterPro" id="IPR014944">
    <property type="entry name" value="Toxin_SymE-like"/>
</dbReference>
<feature type="domain" description="Toxin SymE-like" evidence="1">
    <location>
        <begin position="22"/>
        <end position="57"/>
    </location>
</feature>
<dbReference type="GO" id="GO:0003723">
    <property type="term" value="F:RNA binding"/>
    <property type="evidence" value="ECO:0007669"/>
    <property type="project" value="InterPro"/>
</dbReference>
<comment type="caution">
    <text evidence="2">The sequence shown here is derived from an EMBL/GenBank/DDBJ whole genome shotgun (WGS) entry which is preliminary data.</text>
</comment>
<name>A0A6P0UT07_9FLAO</name>
<dbReference type="AlphaFoldDB" id="A0A6P0UT07"/>